<protein>
    <submittedName>
        <fullName evidence="1">Uncharacterized protein</fullName>
    </submittedName>
</protein>
<comment type="caution">
    <text evidence="1">The sequence shown here is derived from an EMBL/GenBank/DDBJ whole genome shotgun (WGS) entry which is preliminary data.</text>
</comment>
<dbReference type="AlphaFoldDB" id="A0A1X2GK55"/>
<keyword evidence="2" id="KW-1185">Reference proteome</keyword>
<organism evidence="1 2">
    <name type="scientific">Hesseltinella vesiculosa</name>
    <dbReference type="NCBI Taxonomy" id="101127"/>
    <lineage>
        <taxon>Eukaryota</taxon>
        <taxon>Fungi</taxon>
        <taxon>Fungi incertae sedis</taxon>
        <taxon>Mucoromycota</taxon>
        <taxon>Mucoromycotina</taxon>
        <taxon>Mucoromycetes</taxon>
        <taxon>Mucorales</taxon>
        <taxon>Cunninghamellaceae</taxon>
        <taxon>Hesseltinella</taxon>
    </lineage>
</organism>
<gene>
    <name evidence="1" type="ORF">DM01DRAFT_1335023</name>
</gene>
<evidence type="ECO:0000313" key="2">
    <source>
        <dbReference type="Proteomes" id="UP000242146"/>
    </source>
</evidence>
<sequence>MSGALAYGLHRYQQNQQNQYDPQSYYPPTYAHYQNPFQYSYFHKQPMYLPPYQSQYYPQYSSPYNFYSTSMPPYAHMPMQQQQPYYGNPYGYRPMTNPWSHYHPSSYNRLAYY</sequence>
<accession>A0A1X2GK55</accession>
<reference evidence="1 2" key="1">
    <citation type="submission" date="2016-07" db="EMBL/GenBank/DDBJ databases">
        <title>Pervasive Adenine N6-methylation of Active Genes in Fungi.</title>
        <authorList>
            <consortium name="DOE Joint Genome Institute"/>
            <person name="Mondo S.J."/>
            <person name="Dannebaum R.O."/>
            <person name="Kuo R.C."/>
            <person name="Labutti K."/>
            <person name="Haridas S."/>
            <person name="Kuo A."/>
            <person name="Salamov A."/>
            <person name="Ahrendt S.R."/>
            <person name="Lipzen A."/>
            <person name="Sullivan W."/>
            <person name="Andreopoulos W.B."/>
            <person name="Clum A."/>
            <person name="Lindquist E."/>
            <person name="Daum C."/>
            <person name="Ramamoorthy G.K."/>
            <person name="Gryganskyi A."/>
            <person name="Culley D."/>
            <person name="Magnuson J.K."/>
            <person name="James T.Y."/>
            <person name="O'Malley M.A."/>
            <person name="Stajich J.E."/>
            <person name="Spatafora J.W."/>
            <person name="Visel A."/>
            <person name="Grigoriev I.V."/>
        </authorList>
    </citation>
    <scope>NUCLEOTIDE SEQUENCE [LARGE SCALE GENOMIC DNA]</scope>
    <source>
        <strain evidence="1 2">NRRL 3301</strain>
    </source>
</reference>
<evidence type="ECO:0000313" key="1">
    <source>
        <dbReference type="EMBL" id="ORX55633.1"/>
    </source>
</evidence>
<dbReference type="EMBL" id="MCGT01000011">
    <property type="protein sequence ID" value="ORX55633.1"/>
    <property type="molecule type" value="Genomic_DNA"/>
</dbReference>
<name>A0A1X2GK55_9FUNG</name>
<dbReference type="Proteomes" id="UP000242146">
    <property type="component" value="Unassembled WGS sequence"/>
</dbReference>
<proteinExistence type="predicted"/>